<evidence type="ECO:0000313" key="4">
    <source>
        <dbReference type="Proteomes" id="UP000245207"/>
    </source>
</evidence>
<dbReference type="PANTHER" id="PTHR46619:SF2">
    <property type="entry name" value="XS DOMAIN PROTEIN"/>
    <property type="match status" value="1"/>
</dbReference>
<dbReference type="STRING" id="35608.A0A2U1NMF5"/>
<feature type="domain" description="XS" evidence="2">
    <location>
        <begin position="841"/>
        <end position="967"/>
    </location>
</feature>
<dbReference type="InterPro" id="IPR005380">
    <property type="entry name" value="XS_domain"/>
</dbReference>
<dbReference type="OrthoDB" id="777694at2759"/>
<evidence type="ECO:0000313" key="3">
    <source>
        <dbReference type="EMBL" id="PWA74689.1"/>
    </source>
</evidence>
<dbReference type="InterPro" id="IPR038588">
    <property type="entry name" value="XS_domain_sf"/>
</dbReference>
<dbReference type="Proteomes" id="UP000245207">
    <property type="component" value="Unassembled WGS sequence"/>
</dbReference>
<proteinExistence type="predicted"/>
<dbReference type="AlphaFoldDB" id="A0A2U1NMF5"/>
<keyword evidence="4" id="KW-1185">Reference proteome</keyword>
<feature type="compositionally biased region" description="Basic and acidic residues" evidence="1">
    <location>
        <begin position="63"/>
        <end position="77"/>
    </location>
</feature>
<evidence type="ECO:0000256" key="1">
    <source>
        <dbReference type="SAM" id="MobiDB-lite"/>
    </source>
</evidence>
<feature type="region of interest" description="Disordered" evidence="1">
    <location>
        <begin position="1"/>
        <end position="25"/>
    </location>
</feature>
<dbReference type="Gene3D" id="3.30.70.2890">
    <property type="entry name" value="XS domain"/>
    <property type="match status" value="1"/>
</dbReference>
<evidence type="ECO:0000259" key="2">
    <source>
        <dbReference type="Pfam" id="PF03468"/>
    </source>
</evidence>
<protein>
    <recommendedName>
        <fullName evidence="2">XS domain-containing protein</fullName>
    </recommendedName>
</protein>
<gene>
    <name evidence="3" type="ORF">CTI12_AA249550</name>
</gene>
<dbReference type="Pfam" id="PF03468">
    <property type="entry name" value="XS"/>
    <property type="match status" value="1"/>
</dbReference>
<feature type="region of interest" description="Disordered" evidence="1">
    <location>
        <begin position="39"/>
        <end position="97"/>
    </location>
</feature>
<dbReference type="EMBL" id="PKPP01002526">
    <property type="protein sequence ID" value="PWA74689.1"/>
    <property type="molecule type" value="Genomic_DNA"/>
</dbReference>
<comment type="caution">
    <text evidence="3">The sequence shown here is derived from an EMBL/GenBank/DDBJ whole genome shotgun (WGS) entry which is preliminary data.</text>
</comment>
<accession>A0A2U1NMF5</accession>
<name>A0A2U1NMF5_ARTAN</name>
<sequence length="996" mass="115969">MQSRRHEDEPSFDRSRRNAADIGRDGYVMMSPDIIRKRSWSPTPRRVQGPGYSERVLPNRRSVSLERRRGVVDDGSRRVMRSRSPPPYMEANIEAKRERGRTAYEDDWVSERGLGTPERRSRYEFLERMERKREDVDEFGYGRGGSSRTSIMDERVESRRLESGMREITRQKSPVMGMYRLSGDVGPTSKTETGVDLSSASLNVGLGQLGKERVQYPEVERVKYPDVRDSFGLDKYTAMKQYGDREETMASLRDAPYSSLMASRSKEPVGASHFKEFEESAGASHFKDYARTSPRKSSVDHLGYRGGIPIPRENHPLETVRLTETLPHSRYEQRQPLDHGRDRDLDISEDVARYRRERISSPRSGHVESLHLQPRTRERDEYLYPSDEMYEKMKMRERVDYNGRDVLKPNMLETSDYATRRVETSDNATRLAETSEFAREHMGHRNSLDHLPLEKLTASNNIGLSRSLVEIRESGQYLDHVSIHSRLGRKVSSEQEMPYVGMPQDRETERVRVDYPYERDVGSGSQRERMRSPPRFLYDTERLGLSERGHKMERRDISPYDDSSSRYLKRKYTMEDEDDRITSRTMMSRPEIVSRRRNRDYHDEEWIDEDGRSLIYSKRRDHPHGFSRKVDDVYEDEFLYHDRDEFIYEHHHDRHHDYDQDHRMKLYKYEDKYAKDYPRSSGRVGGYNSHHPIRRNVHPKWKNAPIRREIDEDDMYSGDIEQYEPHTETEEFKQQVHEHFLTFTKKLNDHPGVRRRYMEQGRAGSLFCIVCGRSLSKEFLDTQRLAMHAFMSHKGGLRAQHLGLLKAICVMLGWNSVIPPRALRWFPEILSTSETMAQKQDLIIWPPVIIVHNTSISNGSDGQGPTTLEALGQYLRGKGLSGGKVKLGNHANCSIMLVTFLGTFTALQAAVKIHKYFAKNKHGRKDLDRITSSKDIINNADEGENKNEDKEAERVLFGYMGIAEDLDKIDSDTKRKCSIKSKKEIQDLADGPVKPE</sequence>
<organism evidence="3 4">
    <name type="scientific">Artemisia annua</name>
    <name type="common">Sweet wormwood</name>
    <dbReference type="NCBI Taxonomy" id="35608"/>
    <lineage>
        <taxon>Eukaryota</taxon>
        <taxon>Viridiplantae</taxon>
        <taxon>Streptophyta</taxon>
        <taxon>Embryophyta</taxon>
        <taxon>Tracheophyta</taxon>
        <taxon>Spermatophyta</taxon>
        <taxon>Magnoliopsida</taxon>
        <taxon>eudicotyledons</taxon>
        <taxon>Gunneridae</taxon>
        <taxon>Pentapetalae</taxon>
        <taxon>asterids</taxon>
        <taxon>campanulids</taxon>
        <taxon>Asterales</taxon>
        <taxon>Asteraceae</taxon>
        <taxon>Asteroideae</taxon>
        <taxon>Anthemideae</taxon>
        <taxon>Artemisiinae</taxon>
        <taxon>Artemisia</taxon>
    </lineage>
</organism>
<reference evidence="3 4" key="1">
    <citation type="journal article" date="2018" name="Mol. Plant">
        <title>The genome of Artemisia annua provides insight into the evolution of Asteraceae family and artemisinin biosynthesis.</title>
        <authorList>
            <person name="Shen Q."/>
            <person name="Zhang L."/>
            <person name="Liao Z."/>
            <person name="Wang S."/>
            <person name="Yan T."/>
            <person name="Shi P."/>
            <person name="Liu M."/>
            <person name="Fu X."/>
            <person name="Pan Q."/>
            <person name="Wang Y."/>
            <person name="Lv Z."/>
            <person name="Lu X."/>
            <person name="Zhang F."/>
            <person name="Jiang W."/>
            <person name="Ma Y."/>
            <person name="Chen M."/>
            <person name="Hao X."/>
            <person name="Li L."/>
            <person name="Tang Y."/>
            <person name="Lv G."/>
            <person name="Zhou Y."/>
            <person name="Sun X."/>
            <person name="Brodelius P.E."/>
            <person name="Rose J.K.C."/>
            <person name="Tang K."/>
        </authorList>
    </citation>
    <scope>NUCLEOTIDE SEQUENCE [LARGE SCALE GENOMIC DNA]</scope>
    <source>
        <strain evidence="4">cv. Huhao1</strain>
        <tissue evidence="3">Leaf</tissue>
    </source>
</reference>
<feature type="compositionally biased region" description="Basic and acidic residues" evidence="1">
    <location>
        <begin position="1"/>
        <end position="24"/>
    </location>
</feature>
<dbReference type="PANTHER" id="PTHR46619">
    <property type="entry name" value="RNA RECOGNITION MOTIF XS DOMAIN PROTEIN-RELATED"/>
    <property type="match status" value="1"/>
</dbReference>
<dbReference type="GO" id="GO:0031047">
    <property type="term" value="P:regulatory ncRNA-mediated gene silencing"/>
    <property type="evidence" value="ECO:0007669"/>
    <property type="project" value="InterPro"/>
</dbReference>